<dbReference type="AlphaFoldDB" id="A0AAV4R9H7"/>
<comment type="caution">
    <text evidence="1">The sequence shown here is derived from an EMBL/GenBank/DDBJ whole genome shotgun (WGS) entry which is preliminary data.</text>
</comment>
<dbReference type="Proteomes" id="UP001054945">
    <property type="component" value="Unassembled WGS sequence"/>
</dbReference>
<proteinExistence type="predicted"/>
<evidence type="ECO:0000313" key="1">
    <source>
        <dbReference type="EMBL" id="GIY16797.1"/>
    </source>
</evidence>
<protein>
    <recommendedName>
        <fullName evidence="3">Secreted protein</fullName>
    </recommendedName>
</protein>
<organism evidence="1 2">
    <name type="scientific">Caerostris extrusa</name>
    <name type="common">Bark spider</name>
    <name type="synonym">Caerostris bankana</name>
    <dbReference type="NCBI Taxonomy" id="172846"/>
    <lineage>
        <taxon>Eukaryota</taxon>
        <taxon>Metazoa</taxon>
        <taxon>Ecdysozoa</taxon>
        <taxon>Arthropoda</taxon>
        <taxon>Chelicerata</taxon>
        <taxon>Arachnida</taxon>
        <taxon>Araneae</taxon>
        <taxon>Araneomorphae</taxon>
        <taxon>Entelegynae</taxon>
        <taxon>Araneoidea</taxon>
        <taxon>Araneidae</taxon>
        <taxon>Caerostris</taxon>
    </lineage>
</organism>
<evidence type="ECO:0000313" key="2">
    <source>
        <dbReference type="Proteomes" id="UP001054945"/>
    </source>
</evidence>
<name>A0AAV4R9H7_CAEEX</name>
<gene>
    <name evidence="1" type="ORF">CEXT_785161</name>
</gene>
<reference evidence="1 2" key="1">
    <citation type="submission" date="2021-06" db="EMBL/GenBank/DDBJ databases">
        <title>Caerostris extrusa draft genome.</title>
        <authorList>
            <person name="Kono N."/>
            <person name="Arakawa K."/>
        </authorList>
    </citation>
    <scope>NUCLEOTIDE SEQUENCE [LARGE SCALE GENOMIC DNA]</scope>
</reference>
<dbReference type="EMBL" id="BPLR01007415">
    <property type="protein sequence ID" value="GIY16797.1"/>
    <property type="molecule type" value="Genomic_DNA"/>
</dbReference>
<accession>A0AAV4R9H7</accession>
<evidence type="ECO:0008006" key="3">
    <source>
        <dbReference type="Google" id="ProtNLM"/>
    </source>
</evidence>
<keyword evidence="2" id="KW-1185">Reference proteome</keyword>
<sequence length="129" mass="14665">MFELVSTLVLLTLYYFRTSFLSFEVTHSFPLLSPIQTWGQLYEWCPSAFLLPCDFLQAGHHGISIGIPLPFIKLRFVDIAQLFGHDGGHGGHGGYGGGHGGGLSFRTQWRTWRILNFIFINRGKVFRFQ</sequence>